<keyword evidence="2" id="KW-1185">Reference proteome</keyword>
<dbReference type="EMBL" id="JAMBOP010000050">
    <property type="protein sequence ID" value="MCM3738531.1"/>
    <property type="molecule type" value="Genomic_DNA"/>
</dbReference>
<evidence type="ECO:0000313" key="1">
    <source>
        <dbReference type="EMBL" id="MCM3738531.1"/>
    </source>
</evidence>
<evidence type="ECO:0000313" key="2">
    <source>
        <dbReference type="Proteomes" id="UP001202289"/>
    </source>
</evidence>
<dbReference type="Proteomes" id="UP001202289">
    <property type="component" value="Unassembled WGS sequence"/>
</dbReference>
<organism evidence="1 2">
    <name type="scientific">Bacillus cytotoxicus</name>
    <dbReference type="NCBI Taxonomy" id="580165"/>
    <lineage>
        <taxon>Bacteria</taxon>
        <taxon>Bacillati</taxon>
        <taxon>Bacillota</taxon>
        <taxon>Bacilli</taxon>
        <taxon>Bacillales</taxon>
        <taxon>Bacillaceae</taxon>
        <taxon>Bacillus</taxon>
        <taxon>Bacillus cereus group</taxon>
    </lineage>
</organism>
<proteinExistence type="predicted"/>
<protein>
    <submittedName>
        <fullName evidence="1">Uncharacterized protein</fullName>
    </submittedName>
</protein>
<name>A0ACC6ADF1_9BACI</name>
<comment type="caution">
    <text evidence="1">The sequence shown here is derived from an EMBL/GenBank/DDBJ whole genome shotgun (WGS) entry which is preliminary data.</text>
</comment>
<reference evidence="1" key="1">
    <citation type="submission" date="2022-05" db="EMBL/GenBank/DDBJ databases">
        <title>Comparative Genomics of Spacecraft Associated Microbes.</title>
        <authorList>
            <person name="Tran M.T."/>
            <person name="Wright A."/>
            <person name="Seuylemezian A."/>
            <person name="Eisen J."/>
            <person name="Coil D."/>
        </authorList>
    </citation>
    <scope>NUCLEOTIDE SEQUENCE</scope>
    <source>
        <strain evidence="1">FAIRING 10M-2.2</strain>
    </source>
</reference>
<gene>
    <name evidence="1" type="ORF">M3215_22825</name>
</gene>
<sequence>MNFGLPFPLHQKGNKVILKPGSVAAGIVNKTVKSLFAQFWQGGWYWDTSTKVKLSSTSTGAIKTDDLKLIRPDVLEK</sequence>
<accession>A0ACC6ADF1</accession>